<dbReference type="Proteomes" id="UP000075809">
    <property type="component" value="Unassembled WGS sequence"/>
</dbReference>
<gene>
    <name evidence="1" type="ORF">ALC60_11716</name>
</gene>
<proteinExistence type="predicted"/>
<dbReference type="AlphaFoldDB" id="A0A151WN04"/>
<reference evidence="1 2" key="1">
    <citation type="submission" date="2015-09" db="EMBL/GenBank/DDBJ databases">
        <title>Trachymyrmex zeteki WGS genome.</title>
        <authorList>
            <person name="Nygaard S."/>
            <person name="Hu H."/>
            <person name="Boomsma J."/>
            <person name="Zhang G."/>
        </authorList>
    </citation>
    <scope>NUCLEOTIDE SEQUENCE [LARGE SCALE GENOMIC DNA]</scope>
    <source>
        <strain evidence="1">Tzet28-1</strain>
        <tissue evidence="1">Whole body</tissue>
    </source>
</reference>
<protein>
    <submittedName>
        <fullName evidence="1">Uncharacterized protein</fullName>
    </submittedName>
</protein>
<sequence length="50" mass="5905">MDVDQPVHLNNVDADECIEFMMGLLHLHDEMELLHILAEVEEKEEEEIEE</sequence>
<name>A0A151WN04_9HYME</name>
<organism evidence="1 2">
    <name type="scientific">Mycetomoellerius zeteki</name>
    <dbReference type="NCBI Taxonomy" id="64791"/>
    <lineage>
        <taxon>Eukaryota</taxon>
        <taxon>Metazoa</taxon>
        <taxon>Ecdysozoa</taxon>
        <taxon>Arthropoda</taxon>
        <taxon>Hexapoda</taxon>
        <taxon>Insecta</taxon>
        <taxon>Pterygota</taxon>
        <taxon>Neoptera</taxon>
        <taxon>Endopterygota</taxon>
        <taxon>Hymenoptera</taxon>
        <taxon>Apocrita</taxon>
        <taxon>Aculeata</taxon>
        <taxon>Formicoidea</taxon>
        <taxon>Formicidae</taxon>
        <taxon>Myrmicinae</taxon>
        <taxon>Mycetomoellerius</taxon>
    </lineage>
</organism>
<dbReference type="EMBL" id="KQ982927">
    <property type="protein sequence ID" value="KYQ49223.1"/>
    <property type="molecule type" value="Genomic_DNA"/>
</dbReference>
<accession>A0A151WN04</accession>
<keyword evidence="2" id="KW-1185">Reference proteome</keyword>
<evidence type="ECO:0000313" key="1">
    <source>
        <dbReference type="EMBL" id="KYQ49223.1"/>
    </source>
</evidence>
<evidence type="ECO:0000313" key="2">
    <source>
        <dbReference type="Proteomes" id="UP000075809"/>
    </source>
</evidence>